<evidence type="ECO:0000313" key="2">
    <source>
        <dbReference type="EMBL" id="MBB1255453.1"/>
    </source>
</evidence>
<feature type="transmembrane region" description="Helical" evidence="1">
    <location>
        <begin position="50"/>
        <end position="70"/>
    </location>
</feature>
<feature type="transmembrane region" description="Helical" evidence="1">
    <location>
        <begin position="20"/>
        <end position="44"/>
    </location>
</feature>
<evidence type="ECO:0000313" key="5">
    <source>
        <dbReference type="Proteomes" id="UP000320857"/>
    </source>
</evidence>
<dbReference type="SUPFAM" id="SSF103473">
    <property type="entry name" value="MFS general substrate transporter"/>
    <property type="match status" value="1"/>
</dbReference>
<feature type="transmembrane region" description="Helical" evidence="1">
    <location>
        <begin position="329"/>
        <end position="349"/>
    </location>
</feature>
<reference evidence="2" key="3">
    <citation type="journal article" name="Syst. Appl. Microbiol.">
        <title>Streptomyces alkaliterrae sp. nov., isolated from an alkaline soil, and emended descriptions of Streptomyces alkaliphilus, Streptomyces calidiresistens and Streptomyces durbertensis.</title>
        <authorList>
            <person name="Swiecimska M."/>
            <person name="Golinska P."/>
            <person name="Nouioui I."/>
            <person name="Wypij M."/>
            <person name="Rai M."/>
            <person name="Sangal V."/>
            <person name="Goodfellow M."/>
        </authorList>
    </citation>
    <scope>NUCLEOTIDE SEQUENCE</scope>
    <source>
        <strain evidence="2">OF3</strain>
        <strain evidence="3">OF8</strain>
    </source>
</reference>
<sequence length="435" mass="44922">MLLAEKNVPTVSAILRARRWMLAGLSVSIVGSRVVEGGSGGMVAQGALPLAWLAVLATVTAGLGFAAPLTARVLAGYNPATVLVLSDLVEALLSVVALTAVLLFPDHAVPVLAGYLLLAALFPAVADVVEEFYAQQLAQLGPGHALAFNASVYSVLGFIGLVVALPLGSFVSERSLTVLIAVNLVLSALGVCLRTVGRRTVLTAPVTEQNTEDFRALGSRVAVRAFARALVRSGPVSPALGLVGAVGRTLAGVFVYLWTARAMPWSAADSFALVVACFGVGATVGPHLAPFTRRRMGVRRSLLVATGATIAVVTTFGGCVILLPADSLWPIALGYVVLVGALTRMRDVLITTLRQESFRGSGFVTVMSWSFALTSLGALIGSWAGVGLRVAACPLTGLLAFTVSLGVGLVAVLRFREPAGDPVADARPPEPEGLP</sequence>
<feature type="transmembrane region" description="Helical" evidence="1">
    <location>
        <begin position="386"/>
        <end position="413"/>
    </location>
</feature>
<accession>A0A5P0YQK4</accession>
<dbReference type="EMBL" id="JABJXA010000109">
    <property type="protein sequence ID" value="MBB1260641.1"/>
    <property type="molecule type" value="Genomic_DNA"/>
</dbReference>
<evidence type="ECO:0000313" key="6">
    <source>
        <dbReference type="Proteomes" id="UP000517765"/>
    </source>
</evidence>
<proteinExistence type="predicted"/>
<dbReference type="Proteomes" id="UP000320857">
    <property type="component" value="Unassembled WGS sequence"/>
</dbReference>
<dbReference type="Proteomes" id="UP000525686">
    <property type="component" value="Unassembled WGS sequence"/>
</dbReference>
<evidence type="ECO:0000313" key="3">
    <source>
        <dbReference type="EMBL" id="MBB1260641.1"/>
    </source>
</evidence>
<dbReference type="EMBL" id="JABJWZ010000205">
    <property type="protein sequence ID" value="MBB1255453.1"/>
    <property type="molecule type" value="Genomic_DNA"/>
</dbReference>
<dbReference type="RefSeq" id="WP_143648046.1">
    <property type="nucleotide sequence ID" value="NZ_JABJWZ010000205.1"/>
</dbReference>
<feature type="transmembrane region" description="Helical" evidence="1">
    <location>
        <begin position="150"/>
        <end position="170"/>
    </location>
</feature>
<organism evidence="4 5">
    <name type="scientific">Streptomyces alkaliterrae</name>
    <dbReference type="NCBI Taxonomy" id="2213162"/>
    <lineage>
        <taxon>Bacteria</taxon>
        <taxon>Bacillati</taxon>
        <taxon>Actinomycetota</taxon>
        <taxon>Actinomycetes</taxon>
        <taxon>Kitasatosporales</taxon>
        <taxon>Streptomycetaceae</taxon>
        <taxon>Streptomyces</taxon>
    </lineage>
</organism>
<keyword evidence="1" id="KW-1133">Transmembrane helix</keyword>
<keyword evidence="1" id="KW-0812">Transmembrane</keyword>
<keyword evidence="1" id="KW-0472">Membrane</keyword>
<dbReference type="EMBL" id="VJYK02000101">
    <property type="protein sequence ID" value="MQS02593.1"/>
    <property type="molecule type" value="Genomic_DNA"/>
</dbReference>
<reference evidence="6 7" key="2">
    <citation type="submission" date="2020-05" db="EMBL/GenBank/DDBJ databases">
        <title>Classification of alakaliphilic streptomycetes isolated from an alkaline soil next to Lonar Crater, India and a proposal for the recognition of Streptomyces alkaliterrae sp. nov.</title>
        <authorList>
            <person name="Golinska P."/>
        </authorList>
    </citation>
    <scope>NUCLEOTIDE SEQUENCE [LARGE SCALE GENOMIC DNA]</scope>
    <source>
        <strain evidence="7">OF3</strain>
        <strain evidence="6">OF8</strain>
    </source>
</reference>
<feature type="transmembrane region" description="Helical" evidence="1">
    <location>
        <begin position="361"/>
        <end position="380"/>
    </location>
</feature>
<dbReference type="Proteomes" id="UP000517765">
    <property type="component" value="Unassembled WGS sequence"/>
</dbReference>
<feature type="transmembrane region" description="Helical" evidence="1">
    <location>
        <begin position="270"/>
        <end position="289"/>
    </location>
</feature>
<comment type="caution">
    <text evidence="4">The sequence shown here is derived from an EMBL/GenBank/DDBJ whole genome shotgun (WGS) entry which is preliminary data.</text>
</comment>
<feature type="transmembrane region" description="Helical" evidence="1">
    <location>
        <begin position="110"/>
        <end position="129"/>
    </location>
</feature>
<dbReference type="OrthoDB" id="3266873at2"/>
<keyword evidence="5" id="KW-1185">Reference proteome</keyword>
<gene>
    <name evidence="4" type="ORF">FNX44_012050</name>
    <name evidence="2" type="ORF">H3146_19140</name>
    <name evidence="3" type="ORF">H3147_17675</name>
</gene>
<evidence type="ECO:0000256" key="1">
    <source>
        <dbReference type="SAM" id="Phobius"/>
    </source>
</evidence>
<feature type="transmembrane region" description="Helical" evidence="1">
    <location>
        <begin position="239"/>
        <end position="258"/>
    </location>
</feature>
<evidence type="ECO:0000313" key="7">
    <source>
        <dbReference type="Proteomes" id="UP000525686"/>
    </source>
</evidence>
<evidence type="ECO:0000313" key="4">
    <source>
        <dbReference type="EMBL" id="MQS02593.1"/>
    </source>
</evidence>
<dbReference type="NCBIfam" id="NF037960">
    <property type="entry name" value="MFS_trans"/>
    <property type="match status" value="1"/>
</dbReference>
<feature type="transmembrane region" description="Helical" evidence="1">
    <location>
        <begin position="176"/>
        <end position="193"/>
    </location>
</feature>
<dbReference type="AlphaFoldDB" id="A0A5P0YQK4"/>
<protein>
    <submittedName>
        <fullName evidence="2">MFS transporter</fullName>
    </submittedName>
</protein>
<dbReference type="InterPro" id="IPR036259">
    <property type="entry name" value="MFS_trans_sf"/>
</dbReference>
<feature type="transmembrane region" description="Helical" evidence="1">
    <location>
        <begin position="301"/>
        <end position="323"/>
    </location>
</feature>
<name>A0A5P0YQK4_9ACTN</name>
<feature type="transmembrane region" description="Helical" evidence="1">
    <location>
        <begin position="82"/>
        <end position="104"/>
    </location>
</feature>
<reference evidence="4 5" key="1">
    <citation type="submission" date="2019-10" db="EMBL/GenBank/DDBJ databases">
        <title>Streptomyces sp. nov., a novel actinobacterium isolated from alkaline environment.</title>
        <authorList>
            <person name="Golinska P."/>
        </authorList>
    </citation>
    <scope>NUCLEOTIDE SEQUENCE [LARGE SCALE GENOMIC DNA]</scope>
    <source>
        <strain evidence="4 5">OF1</strain>
    </source>
</reference>